<comment type="caution">
    <text evidence="3">The sequence shown here is derived from an EMBL/GenBank/DDBJ whole genome shotgun (WGS) entry which is preliminary data.</text>
</comment>
<feature type="compositionally biased region" description="Basic residues" evidence="1">
    <location>
        <begin position="90"/>
        <end position="102"/>
    </location>
</feature>
<proteinExistence type="predicted"/>
<dbReference type="Pfam" id="PF20209">
    <property type="entry name" value="DUF6570"/>
    <property type="match status" value="2"/>
</dbReference>
<sequence>MFKVLKFEVVETVNGKTVRLQLEDQAVEEGFFFVHLPRRFLPSVEANFTKYANICVLIFPFRLMNSQGRIREIFEQRKRRQDMSPNRQATLRKKATERRKMLRSQYSEKKKDEVRKQDRERRKLSRLCKKVGNSNLDSGLDVHQTNFDIFMSGVRCSLFTKANNMDPGELPNELKDLSYVEQQLIAKVHPVVSVFKIKKGEQLNLSNIITVRVSNCDGFKDFNVRKSKVRNALLWLKEHNPYYCDVEISSENLDLLPENGDVYLDCRGYDADDTSRDKAFDIEGVHYVSYSELNEEELESIDLKDVPNLSGISEKDKVGHSLDNNVLLWPSIGVTPINEFGSPGYIAMAFPHLFPFGTADYSNRENNDISLCKYIQHLMLYFDERFSKDPRFRFFMMNSQKGGGSP</sequence>
<organism evidence="3 4">
    <name type="scientific">Frankliniella fusca</name>
    <dbReference type="NCBI Taxonomy" id="407009"/>
    <lineage>
        <taxon>Eukaryota</taxon>
        <taxon>Metazoa</taxon>
        <taxon>Ecdysozoa</taxon>
        <taxon>Arthropoda</taxon>
        <taxon>Hexapoda</taxon>
        <taxon>Insecta</taxon>
        <taxon>Pterygota</taxon>
        <taxon>Neoptera</taxon>
        <taxon>Paraneoptera</taxon>
        <taxon>Thysanoptera</taxon>
        <taxon>Terebrantia</taxon>
        <taxon>Thripoidea</taxon>
        <taxon>Thripidae</taxon>
        <taxon>Frankliniella</taxon>
    </lineage>
</organism>
<feature type="compositionally biased region" description="Basic and acidic residues" evidence="1">
    <location>
        <begin position="106"/>
        <end position="121"/>
    </location>
</feature>
<dbReference type="AlphaFoldDB" id="A0AAE1LHL4"/>
<feature type="domain" description="DUF6570" evidence="2">
    <location>
        <begin position="212"/>
        <end position="254"/>
    </location>
</feature>
<reference evidence="3" key="1">
    <citation type="submission" date="2021-07" db="EMBL/GenBank/DDBJ databases">
        <authorList>
            <person name="Catto M.A."/>
            <person name="Jacobson A."/>
            <person name="Kennedy G."/>
            <person name="Labadie P."/>
            <person name="Hunt B.G."/>
            <person name="Srinivasan R."/>
        </authorList>
    </citation>
    <scope>NUCLEOTIDE SEQUENCE</scope>
    <source>
        <strain evidence="3">PL_HMW_Pooled</strain>
        <tissue evidence="3">Head</tissue>
    </source>
</reference>
<evidence type="ECO:0000313" key="4">
    <source>
        <dbReference type="Proteomes" id="UP001219518"/>
    </source>
</evidence>
<keyword evidence="4" id="KW-1185">Reference proteome</keyword>
<dbReference type="InterPro" id="IPR046700">
    <property type="entry name" value="DUF6570"/>
</dbReference>
<gene>
    <name evidence="3" type="ORF">KUF71_000939</name>
</gene>
<dbReference type="Proteomes" id="UP001219518">
    <property type="component" value="Unassembled WGS sequence"/>
</dbReference>
<evidence type="ECO:0000259" key="2">
    <source>
        <dbReference type="Pfam" id="PF20209"/>
    </source>
</evidence>
<evidence type="ECO:0000256" key="1">
    <source>
        <dbReference type="SAM" id="MobiDB-lite"/>
    </source>
</evidence>
<evidence type="ECO:0000313" key="3">
    <source>
        <dbReference type="EMBL" id="KAK3918367.1"/>
    </source>
</evidence>
<protein>
    <submittedName>
        <fullName evidence="3">Jacalin-related lectin 18</fullName>
    </submittedName>
</protein>
<feature type="region of interest" description="Disordered" evidence="1">
    <location>
        <begin position="76"/>
        <end position="121"/>
    </location>
</feature>
<dbReference type="EMBL" id="JAHWGI010000935">
    <property type="protein sequence ID" value="KAK3918367.1"/>
    <property type="molecule type" value="Genomic_DNA"/>
</dbReference>
<feature type="domain" description="DUF6570" evidence="2">
    <location>
        <begin position="158"/>
        <end position="200"/>
    </location>
</feature>
<accession>A0AAE1LHL4</accession>
<reference evidence="3" key="2">
    <citation type="journal article" date="2023" name="BMC Genomics">
        <title>Pest status, molecular evolution, and epigenetic factors derived from the genome assembly of Frankliniella fusca, a thysanopteran phytovirus vector.</title>
        <authorList>
            <person name="Catto M.A."/>
            <person name="Labadie P.E."/>
            <person name="Jacobson A.L."/>
            <person name="Kennedy G.G."/>
            <person name="Srinivasan R."/>
            <person name="Hunt B.G."/>
        </authorList>
    </citation>
    <scope>NUCLEOTIDE SEQUENCE</scope>
    <source>
        <strain evidence="3">PL_HMW_Pooled</strain>
    </source>
</reference>
<name>A0AAE1LHL4_9NEOP</name>